<evidence type="ECO:0000256" key="3">
    <source>
        <dbReference type="ARBA" id="ARBA00009759"/>
    </source>
</evidence>
<proteinExistence type="inferred from homology"/>
<dbReference type="RefSeq" id="WP_161140039.1">
    <property type="nucleotide sequence ID" value="NZ_SPKJ01000019.1"/>
</dbReference>
<dbReference type="EMBL" id="SPKJ01000019">
    <property type="protein sequence ID" value="MYZ47691.1"/>
    <property type="molecule type" value="Genomic_DNA"/>
</dbReference>
<gene>
    <name evidence="13" type="primary">hisN</name>
    <name evidence="13" type="ORF">E4O86_08195</name>
</gene>
<evidence type="ECO:0000313" key="13">
    <source>
        <dbReference type="EMBL" id="MYZ47691.1"/>
    </source>
</evidence>
<evidence type="ECO:0000256" key="9">
    <source>
        <dbReference type="ARBA" id="ARBA00023102"/>
    </source>
</evidence>
<dbReference type="NCBIfam" id="TIGR02067">
    <property type="entry name" value="his_9_HisN"/>
    <property type="match status" value="1"/>
</dbReference>
<dbReference type="SUPFAM" id="SSF56655">
    <property type="entry name" value="Carbohydrate phosphatase"/>
    <property type="match status" value="1"/>
</dbReference>
<dbReference type="InterPro" id="IPR011809">
    <property type="entry name" value="His_9_proposed"/>
</dbReference>
<comment type="caution">
    <text evidence="13">The sequence shown here is derived from an EMBL/GenBank/DDBJ whole genome shotgun (WGS) entry which is preliminary data.</text>
</comment>
<dbReference type="Gene3D" id="3.30.540.10">
    <property type="entry name" value="Fructose-1,6-Bisphosphatase, subunit A, domain 1"/>
    <property type="match status" value="1"/>
</dbReference>
<evidence type="ECO:0000256" key="7">
    <source>
        <dbReference type="ARBA" id="ARBA00022801"/>
    </source>
</evidence>
<evidence type="ECO:0000256" key="8">
    <source>
        <dbReference type="ARBA" id="ARBA00022842"/>
    </source>
</evidence>
<dbReference type="FunFam" id="3.30.540.10:FF:000030">
    <property type="entry name" value="Inositol monophosphatase"/>
    <property type="match status" value="1"/>
</dbReference>
<dbReference type="GO" id="GO:0004401">
    <property type="term" value="F:histidinol-phosphatase activity"/>
    <property type="evidence" value="ECO:0007669"/>
    <property type="project" value="UniProtKB-UniRule"/>
</dbReference>
<dbReference type="PROSITE" id="PS00629">
    <property type="entry name" value="IMP_1"/>
    <property type="match status" value="1"/>
</dbReference>
<evidence type="ECO:0000256" key="10">
    <source>
        <dbReference type="ARBA" id="ARBA00049158"/>
    </source>
</evidence>
<evidence type="ECO:0000256" key="12">
    <source>
        <dbReference type="PIRSR" id="PIRSR600760-2"/>
    </source>
</evidence>
<evidence type="ECO:0000256" key="11">
    <source>
        <dbReference type="NCBIfam" id="TIGR02067"/>
    </source>
</evidence>
<comment type="cofactor">
    <cofactor evidence="1 12">
        <name>Mg(2+)</name>
        <dbReference type="ChEBI" id="CHEBI:18420"/>
    </cofactor>
</comment>
<evidence type="ECO:0000256" key="1">
    <source>
        <dbReference type="ARBA" id="ARBA00001946"/>
    </source>
</evidence>
<evidence type="ECO:0000256" key="4">
    <source>
        <dbReference type="ARBA" id="ARBA00013085"/>
    </source>
</evidence>
<keyword evidence="7 13" id="KW-0378">Hydrolase</keyword>
<name>A0A964WT89_9HYPH</name>
<evidence type="ECO:0000256" key="6">
    <source>
        <dbReference type="ARBA" id="ARBA00022723"/>
    </source>
</evidence>
<comment type="pathway">
    <text evidence="2">Amino-acid biosynthesis; L-histidine biosynthesis; L-histidine from 5-phospho-alpha-D-ribose 1-diphosphate: step 8/9.</text>
</comment>
<keyword evidence="6 12" id="KW-0479">Metal-binding</keyword>
<protein>
    <recommendedName>
        <fullName evidence="4 11">Histidinol-phosphatase</fullName>
        <ecNumber evidence="4 11">3.1.3.15</ecNumber>
    </recommendedName>
</protein>
<keyword evidence="5" id="KW-0028">Amino-acid biosynthesis</keyword>
<feature type="binding site" evidence="12">
    <location>
        <position position="68"/>
    </location>
    <ligand>
        <name>Mg(2+)</name>
        <dbReference type="ChEBI" id="CHEBI:18420"/>
        <label>1</label>
        <note>catalytic</note>
    </ligand>
</feature>
<dbReference type="Gene3D" id="3.40.190.80">
    <property type="match status" value="1"/>
</dbReference>
<dbReference type="Proteomes" id="UP000773614">
    <property type="component" value="Unassembled WGS sequence"/>
</dbReference>
<dbReference type="EC" id="3.1.3.15" evidence="4 11"/>
<reference evidence="13" key="1">
    <citation type="submission" date="2019-03" db="EMBL/GenBank/DDBJ databases">
        <title>Afifella sp. nov., isolated from activated sludge.</title>
        <authorList>
            <person name="Li Q."/>
            <person name="Liu Y."/>
        </authorList>
    </citation>
    <scope>NUCLEOTIDE SEQUENCE</scope>
    <source>
        <strain evidence="13">L72</strain>
    </source>
</reference>
<dbReference type="OrthoDB" id="9785695at2"/>
<dbReference type="PRINTS" id="PR00377">
    <property type="entry name" value="IMPHPHTASES"/>
</dbReference>
<keyword evidence="9" id="KW-0368">Histidine biosynthesis</keyword>
<dbReference type="InterPro" id="IPR051090">
    <property type="entry name" value="Inositol_monoP_superfamily"/>
</dbReference>
<dbReference type="GO" id="GO:0046872">
    <property type="term" value="F:metal ion binding"/>
    <property type="evidence" value="ECO:0007669"/>
    <property type="project" value="UniProtKB-KW"/>
</dbReference>
<evidence type="ECO:0000256" key="2">
    <source>
        <dbReference type="ARBA" id="ARBA00004970"/>
    </source>
</evidence>
<comment type="similarity">
    <text evidence="3">Belongs to the inositol monophosphatase superfamily.</text>
</comment>
<dbReference type="Pfam" id="PF00459">
    <property type="entry name" value="Inositol_P"/>
    <property type="match status" value="1"/>
</dbReference>
<sequence>MTPDFLPFLHELADAAGRAILPHFRAELAVENKAEAGFDPVTIADRAAEAAMREMISRRFPDHGVIGEEYGPERTDAEFVWVLDPVDGTRAFISGLPLWGVLIGLKRAGEPMLGMVAQPYIGERFYGTGSEAWFERGSLRKPLRVRSCPGLSAATLSATSPTMFTAAERAQFGRLEREARLVRYGYDCYAYAMVAAGFVDCVVESGLGPYDIEPIVPIILGAGGRVTDWAGVPKRGGGQVLATGDARVHAAALARLAAAPV</sequence>
<keyword evidence="14" id="KW-1185">Reference proteome</keyword>
<dbReference type="CDD" id="cd01641">
    <property type="entry name" value="Bacterial_IMPase_like_1"/>
    <property type="match status" value="1"/>
</dbReference>
<feature type="binding site" evidence="12">
    <location>
        <position position="211"/>
    </location>
    <ligand>
        <name>Mg(2+)</name>
        <dbReference type="ChEBI" id="CHEBI:18420"/>
        <label>1</label>
        <note>catalytic</note>
    </ligand>
</feature>
<feature type="binding site" evidence="12">
    <location>
        <position position="87"/>
    </location>
    <ligand>
        <name>Mg(2+)</name>
        <dbReference type="ChEBI" id="CHEBI:18420"/>
        <label>1</label>
        <note>catalytic</note>
    </ligand>
</feature>
<comment type="catalytic activity">
    <reaction evidence="10">
        <text>L-histidinol phosphate + H2O = L-histidinol + phosphate</text>
        <dbReference type="Rhea" id="RHEA:14465"/>
        <dbReference type="ChEBI" id="CHEBI:15377"/>
        <dbReference type="ChEBI" id="CHEBI:43474"/>
        <dbReference type="ChEBI" id="CHEBI:57699"/>
        <dbReference type="ChEBI" id="CHEBI:57980"/>
        <dbReference type="EC" id="3.1.3.15"/>
    </reaction>
</comment>
<accession>A0A964WT89</accession>
<evidence type="ECO:0000313" key="14">
    <source>
        <dbReference type="Proteomes" id="UP000773614"/>
    </source>
</evidence>
<dbReference type="AlphaFoldDB" id="A0A964WT89"/>
<evidence type="ECO:0000256" key="5">
    <source>
        <dbReference type="ARBA" id="ARBA00022605"/>
    </source>
</evidence>
<keyword evidence="8 12" id="KW-0460">Magnesium</keyword>
<dbReference type="InterPro" id="IPR020583">
    <property type="entry name" value="Inositol_monoP_metal-BS"/>
</dbReference>
<dbReference type="PANTHER" id="PTHR43200:SF6">
    <property type="entry name" value="3'(2'),5'-BISPHOSPHATE NUCLEOTIDASE"/>
    <property type="match status" value="1"/>
</dbReference>
<dbReference type="PANTHER" id="PTHR43200">
    <property type="entry name" value="PHOSPHATASE"/>
    <property type="match status" value="1"/>
</dbReference>
<dbReference type="InterPro" id="IPR000760">
    <property type="entry name" value="Inositol_monophosphatase-like"/>
</dbReference>
<feature type="binding site" evidence="12">
    <location>
        <position position="84"/>
    </location>
    <ligand>
        <name>Mg(2+)</name>
        <dbReference type="ChEBI" id="CHEBI:18420"/>
        <label>1</label>
        <note>catalytic</note>
    </ligand>
</feature>
<organism evidence="13 14">
    <name type="scientific">Propylenella binzhouense</name>
    <dbReference type="NCBI Taxonomy" id="2555902"/>
    <lineage>
        <taxon>Bacteria</taxon>
        <taxon>Pseudomonadati</taxon>
        <taxon>Pseudomonadota</taxon>
        <taxon>Alphaproteobacteria</taxon>
        <taxon>Hyphomicrobiales</taxon>
        <taxon>Propylenellaceae</taxon>
        <taxon>Propylenella</taxon>
    </lineage>
</organism>
<dbReference type="GO" id="GO:0000105">
    <property type="term" value="P:L-histidine biosynthetic process"/>
    <property type="evidence" value="ECO:0007669"/>
    <property type="project" value="UniProtKB-UniRule"/>
</dbReference>